<reference evidence="1 2" key="1">
    <citation type="submission" date="2018-04" db="EMBL/GenBank/DDBJ databases">
        <title>Chitinophaga fuyangensis sp. nov., isolated from soil in a chemical factory.</title>
        <authorList>
            <person name="Chen K."/>
        </authorList>
    </citation>
    <scope>NUCLEOTIDE SEQUENCE [LARGE SCALE GENOMIC DNA]</scope>
    <source>
        <strain evidence="1 2">LY-1</strain>
    </source>
</reference>
<proteinExistence type="predicted"/>
<dbReference type="EMBL" id="QCYK01000002">
    <property type="protein sequence ID" value="PUZ25034.1"/>
    <property type="molecule type" value="Genomic_DNA"/>
</dbReference>
<dbReference type="RefSeq" id="WP_108686871.1">
    <property type="nucleotide sequence ID" value="NZ_QCYK01000002.1"/>
</dbReference>
<name>A0A2T7BFI4_9BACT</name>
<keyword evidence="2" id="KW-1185">Reference proteome</keyword>
<accession>A0A2T7BFI4</accession>
<protein>
    <submittedName>
        <fullName evidence="1">Uncharacterized protein</fullName>
    </submittedName>
</protein>
<organism evidence="1 2">
    <name type="scientific">Chitinophaga parva</name>
    <dbReference type="NCBI Taxonomy" id="2169414"/>
    <lineage>
        <taxon>Bacteria</taxon>
        <taxon>Pseudomonadati</taxon>
        <taxon>Bacteroidota</taxon>
        <taxon>Chitinophagia</taxon>
        <taxon>Chitinophagales</taxon>
        <taxon>Chitinophagaceae</taxon>
        <taxon>Chitinophaga</taxon>
    </lineage>
</organism>
<dbReference type="Proteomes" id="UP000244450">
    <property type="component" value="Unassembled WGS sequence"/>
</dbReference>
<dbReference type="AlphaFoldDB" id="A0A2T7BFI4"/>
<evidence type="ECO:0000313" key="2">
    <source>
        <dbReference type="Proteomes" id="UP000244450"/>
    </source>
</evidence>
<gene>
    <name evidence="1" type="ORF">DCC81_12025</name>
</gene>
<evidence type="ECO:0000313" key="1">
    <source>
        <dbReference type="EMBL" id="PUZ25034.1"/>
    </source>
</evidence>
<dbReference type="OrthoDB" id="680204at2"/>
<sequence>MKLQDQVCTLEQGKRLAELGITASPKWMYFNCHPHSGLCLSEMPNRHMAILTGHFPLDPSEYSLTPAFTVAELGQMLPDQITQYIRRESNNWWVGLGPLMAASSSEADARAQALIYLLETNQLTADEANKRLMQ</sequence>
<comment type="caution">
    <text evidence="1">The sequence shown here is derived from an EMBL/GenBank/DDBJ whole genome shotgun (WGS) entry which is preliminary data.</text>
</comment>